<feature type="region of interest" description="Disordered" evidence="1">
    <location>
        <begin position="1"/>
        <end position="122"/>
    </location>
</feature>
<reference evidence="3 4" key="1">
    <citation type="submission" date="2025-04" db="UniProtKB">
        <authorList>
            <consortium name="RefSeq"/>
        </authorList>
    </citation>
    <scope>IDENTIFICATION</scope>
    <source>
        <tissue evidence="3 4">Young leaves</tissue>
    </source>
</reference>
<gene>
    <name evidence="4" type="primary">LOC120107813</name>
    <name evidence="3" type="synonym">LOC120105844</name>
</gene>
<dbReference type="AlphaFoldDB" id="A0A8B8ZV09"/>
<protein>
    <submittedName>
        <fullName evidence="3">Uncharacterized protein LOC120105844</fullName>
    </submittedName>
    <submittedName>
        <fullName evidence="4">Uncharacterized protein LOC120107813</fullName>
    </submittedName>
</protein>
<proteinExistence type="predicted"/>
<dbReference type="GeneID" id="120107813"/>
<sequence>MVRKNGRGVQGGGRREENGSGSGGNGDGEAARLADVPIIPPLRRRPAGPISLRLRKRVLPATTTSSSGLSPRSGTRSSPATRTPPISSAVPTPASPNLGTSNNHTMGKAAIGKPTEQQEQKQ</sequence>
<evidence type="ECO:0000313" key="4">
    <source>
        <dbReference type="RefSeq" id="XP_038977202.1"/>
    </source>
</evidence>
<dbReference type="RefSeq" id="XP_038977202.1">
    <property type="nucleotide sequence ID" value="XM_039121274.1"/>
</dbReference>
<keyword evidence="2" id="KW-1185">Reference proteome</keyword>
<dbReference type="KEGG" id="pda:120107813"/>
<dbReference type="Proteomes" id="UP000228380">
    <property type="component" value="Unplaced"/>
</dbReference>
<evidence type="ECO:0000256" key="1">
    <source>
        <dbReference type="SAM" id="MobiDB-lite"/>
    </source>
</evidence>
<organism evidence="2 4">
    <name type="scientific">Phoenix dactylifera</name>
    <name type="common">Date palm</name>
    <dbReference type="NCBI Taxonomy" id="42345"/>
    <lineage>
        <taxon>Eukaryota</taxon>
        <taxon>Viridiplantae</taxon>
        <taxon>Streptophyta</taxon>
        <taxon>Embryophyta</taxon>
        <taxon>Tracheophyta</taxon>
        <taxon>Spermatophyta</taxon>
        <taxon>Magnoliopsida</taxon>
        <taxon>Liliopsida</taxon>
        <taxon>Arecaceae</taxon>
        <taxon>Coryphoideae</taxon>
        <taxon>Phoeniceae</taxon>
        <taxon>Phoenix</taxon>
    </lineage>
</organism>
<evidence type="ECO:0000313" key="2">
    <source>
        <dbReference type="Proteomes" id="UP000228380"/>
    </source>
</evidence>
<dbReference type="KEGG" id="pda:120105844"/>
<feature type="compositionally biased region" description="Polar residues" evidence="1">
    <location>
        <begin position="61"/>
        <end position="105"/>
    </location>
</feature>
<evidence type="ECO:0000313" key="3">
    <source>
        <dbReference type="RefSeq" id="XP_038974529.1"/>
    </source>
</evidence>
<name>A0A8B8ZV09_PHODC</name>
<dbReference type="RefSeq" id="XP_038974529.1">
    <property type="nucleotide sequence ID" value="XM_039118601.1"/>
</dbReference>
<accession>A0A8B8ZV09</accession>